<reference evidence="9 10" key="1">
    <citation type="journal article" date="2015" name="Nature">
        <title>rRNA introns, odd ribosomes, and small enigmatic genomes across a large radiation of phyla.</title>
        <authorList>
            <person name="Brown C.T."/>
            <person name="Hug L.A."/>
            <person name="Thomas B.C."/>
            <person name="Sharon I."/>
            <person name="Castelle C.J."/>
            <person name="Singh A."/>
            <person name="Wilkins M.J."/>
            <person name="Williams K.H."/>
            <person name="Banfield J.F."/>
        </authorList>
    </citation>
    <scope>NUCLEOTIDE SEQUENCE [LARGE SCALE GENOMIC DNA]</scope>
</reference>
<keyword evidence="5" id="KW-0687">Ribonucleoprotein</keyword>
<evidence type="ECO:0000256" key="6">
    <source>
        <dbReference type="ARBA" id="ARBA00035136"/>
    </source>
</evidence>
<dbReference type="EMBL" id="LBXD01000029">
    <property type="protein sequence ID" value="KKR23021.1"/>
    <property type="molecule type" value="Genomic_DNA"/>
</dbReference>
<dbReference type="GO" id="GO:0006412">
    <property type="term" value="P:translation"/>
    <property type="evidence" value="ECO:0007669"/>
    <property type="project" value="InterPro"/>
</dbReference>
<dbReference type="PANTHER" id="PTHR33398">
    <property type="entry name" value="30S RIBOSOMAL PROTEIN S20"/>
    <property type="match status" value="1"/>
</dbReference>
<comment type="caution">
    <text evidence="9">The sequence shown here is derived from an EMBL/GenBank/DDBJ whole genome shotgun (WGS) entry which is preliminary data.</text>
</comment>
<proteinExistence type="inferred from homology"/>
<feature type="compositionally biased region" description="Basic residues" evidence="8">
    <location>
        <begin position="9"/>
        <end position="21"/>
    </location>
</feature>
<dbReference type="AlphaFoldDB" id="A0A0G0PD06"/>
<protein>
    <recommendedName>
        <fullName evidence="6">Small ribosomal subunit protein bS20</fullName>
    </recommendedName>
    <alternativeName>
        <fullName evidence="7">30S ribosomal protein S20</fullName>
    </alternativeName>
</protein>
<evidence type="ECO:0000256" key="1">
    <source>
        <dbReference type="ARBA" id="ARBA00007634"/>
    </source>
</evidence>
<dbReference type="Gene3D" id="1.20.58.110">
    <property type="entry name" value="Ribosomal protein S20"/>
    <property type="match status" value="1"/>
</dbReference>
<dbReference type="GO" id="GO:0015935">
    <property type="term" value="C:small ribosomal subunit"/>
    <property type="evidence" value="ECO:0007669"/>
    <property type="project" value="TreeGrafter"/>
</dbReference>
<evidence type="ECO:0000313" key="10">
    <source>
        <dbReference type="Proteomes" id="UP000034764"/>
    </source>
</evidence>
<evidence type="ECO:0000256" key="4">
    <source>
        <dbReference type="ARBA" id="ARBA00022980"/>
    </source>
</evidence>
<evidence type="ECO:0000313" key="9">
    <source>
        <dbReference type="EMBL" id="KKR23021.1"/>
    </source>
</evidence>
<evidence type="ECO:0000256" key="7">
    <source>
        <dbReference type="ARBA" id="ARBA00035343"/>
    </source>
</evidence>
<dbReference type="GO" id="GO:0070181">
    <property type="term" value="F:small ribosomal subunit rRNA binding"/>
    <property type="evidence" value="ECO:0007669"/>
    <property type="project" value="TreeGrafter"/>
</dbReference>
<keyword evidence="4 9" id="KW-0689">Ribosomal protein</keyword>
<keyword evidence="3" id="KW-0694">RNA-binding</keyword>
<sequence>MPITESARKALRQTKKRRAKNLQRQNDYKIAVKKLAKLSKTDKKAEISKALAIAYKTLDKAAKVGVIKKNKAARLKSKAAKLVK</sequence>
<evidence type="ECO:0000256" key="2">
    <source>
        <dbReference type="ARBA" id="ARBA00022730"/>
    </source>
</evidence>
<dbReference type="GO" id="GO:0003735">
    <property type="term" value="F:structural constituent of ribosome"/>
    <property type="evidence" value="ECO:0007669"/>
    <property type="project" value="InterPro"/>
</dbReference>
<evidence type="ECO:0000256" key="5">
    <source>
        <dbReference type="ARBA" id="ARBA00023274"/>
    </source>
</evidence>
<dbReference type="NCBIfam" id="TIGR00029">
    <property type="entry name" value="S20"/>
    <property type="match status" value="1"/>
</dbReference>
<dbReference type="PANTHER" id="PTHR33398:SF1">
    <property type="entry name" value="SMALL RIBOSOMAL SUBUNIT PROTEIN BS20C"/>
    <property type="match status" value="1"/>
</dbReference>
<keyword evidence="2" id="KW-0699">rRNA-binding</keyword>
<dbReference type="InterPro" id="IPR036510">
    <property type="entry name" value="Ribosomal_bS20_sf"/>
</dbReference>
<name>A0A0G0PD06_9BACT</name>
<comment type="similarity">
    <text evidence="1">Belongs to the bacterial ribosomal protein bS20 family.</text>
</comment>
<dbReference type="Pfam" id="PF01649">
    <property type="entry name" value="Ribosomal_S20p"/>
    <property type="match status" value="1"/>
</dbReference>
<organism evidence="9 10">
    <name type="scientific">Candidatus Yanofskybacteria bacterium GW2011_GWD2_39_48</name>
    <dbReference type="NCBI Taxonomy" id="1619031"/>
    <lineage>
        <taxon>Bacteria</taxon>
        <taxon>Candidatus Yanofskyibacteriota</taxon>
    </lineage>
</organism>
<evidence type="ECO:0000256" key="3">
    <source>
        <dbReference type="ARBA" id="ARBA00022884"/>
    </source>
</evidence>
<dbReference type="Proteomes" id="UP000034764">
    <property type="component" value="Unassembled WGS sequence"/>
</dbReference>
<accession>A0A0G0PD06</accession>
<dbReference type="InterPro" id="IPR002583">
    <property type="entry name" value="Ribosomal_bS20"/>
</dbReference>
<evidence type="ECO:0000256" key="8">
    <source>
        <dbReference type="SAM" id="MobiDB-lite"/>
    </source>
</evidence>
<feature type="region of interest" description="Disordered" evidence="8">
    <location>
        <begin position="1"/>
        <end position="25"/>
    </location>
</feature>
<dbReference type="SUPFAM" id="SSF46992">
    <property type="entry name" value="Ribosomal protein S20"/>
    <property type="match status" value="1"/>
</dbReference>
<gene>
    <name evidence="9" type="ORF">UT53_C0029G0008</name>
</gene>